<evidence type="ECO:0000256" key="12">
    <source>
        <dbReference type="PIRSR" id="PIRSR005639-2"/>
    </source>
</evidence>
<dbReference type="KEGG" id="fng:JM64_07390"/>
<gene>
    <name evidence="10" type="primary">pdxT</name>
    <name evidence="13" type="ORF">JM64_07390</name>
</gene>
<dbReference type="InterPro" id="IPR021196">
    <property type="entry name" value="PdxT/SNO_CS"/>
</dbReference>
<dbReference type="GO" id="GO:0008614">
    <property type="term" value="P:pyridoxine metabolic process"/>
    <property type="evidence" value="ECO:0007669"/>
    <property type="project" value="TreeGrafter"/>
</dbReference>
<comment type="function">
    <text evidence="8 10">Catalyzes the hydrolysis of glutamine to glutamate and ammonia as part of the biosynthesis of pyridoxal 5'-phosphate. The resulting ammonia molecule is channeled to the active site of PdxS.</text>
</comment>
<dbReference type="GO" id="GO:0042823">
    <property type="term" value="P:pyridoxal phosphate biosynthetic process"/>
    <property type="evidence" value="ECO:0007669"/>
    <property type="project" value="UniProtKB-UniRule"/>
</dbReference>
<dbReference type="EC" id="3.5.1.2" evidence="10"/>
<keyword evidence="13" id="KW-0808">Transferase</keyword>
<comment type="pathway">
    <text evidence="10">Cofactor biosynthesis; pyridoxal 5'-phosphate biosynthesis.</text>
</comment>
<dbReference type="HAMAP" id="MF_01615">
    <property type="entry name" value="PdxT"/>
    <property type="match status" value="1"/>
</dbReference>
<evidence type="ECO:0000256" key="8">
    <source>
        <dbReference type="ARBA" id="ARBA00054599"/>
    </source>
</evidence>
<dbReference type="InterPro" id="IPR029062">
    <property type="entry name" value="Class_I_gatase-like"/>
</dbReference>
<name>A0A172T4A5_FERPE</name>
<keyword evidence="2 10" id="KW-0378">Hydrolase</keyword>
<evidence type="ECO:0000313" key="13">
    <source>
        <dbReference type="EMBL" id="ANE41794.1"/>
    </source>
</evidence>
<dbReference type="FunFam" id="3.40.50.880:FF:000010">
    <property type="entry name" value="uncharacterized protein LOC100176842 isoform X2"/>
    <property type="match status" value="1"/>
</dbReference>
<evidence type="ECO:0000256" key="7">
    <source>
        <dbReference type="ARBA" id="ARBA00049534"/>
    </source>
</evidence>
<feature type="active site" description="Charge relay system" evidence="10 11">
    <location>
        <position position="171"/>
    </location>
</feature>
<dbReference type="Pfam" id="PF01174">
    <property type="entry name" value="SNO"/>
    <property type="match status" value="1"/>
</dbReference>
<dbReference type="Proteomes" id="UP000077096">
    <property type="component" value="Chromosome"/>
</dbReference>
<keyword evidence="5 10" id="KW-0456">Lyase</keyword>
<proteinExistence type="inferred from homology"/>
<dbReference type="UniPathway" id="UPA00245"/>
<dbReference type="GO" id="GO:0016740">
    <property type="term" value="F:transferase activity"/>
    <property type="evidence" value="ECO:0007669"/>
    <property type="project" value="UniProtKB-KW"/>
</dbReference>
<dbReference type="PANTHER" id="PTHR31559">
    <property type="entry name" value="PYRIDOXAL 5'-PHOSPHATE SYNTHASE SUBUNIT SNO"/>
    <property type="match status" value="1"/>
</dbReference>
<keyword evidence="4 10" id="KW-0315">Glutamine amidotransferase</keyword>
<sequence length="192" mass="21925">MVIGVSGIQGDFREHKWMIEKLGIGTHVVRTPEDLEKVDGLIIPGGESTTMIRIMKRIGLFDALKEKILNGFPVYGTCAGLIVLAKEIENYPQESLGVIDIKVRRNAYGRQVDSFEEYVEIKGFDRPFKAIFIRAPRVEAWGEGVETLAFLDNHPIMLRQNNVLVTSFHPELTDDTRIHEYFVEMVKQYSKK</sequence>
<evidence type="ECO:0000256" key="3">
    <source>
        <dbReference type="ARBA" id="ARBA00022898"/>
    </source>
</evidence>
<dbReference type="GO" id="GO:0005829">
    <property type="term" value="C:cytosol"/>
    <property type="evidence" value="ECO:0007669"/>
    <property type="project" value="TreeGrafter"/>
</dbReference>
<feature type="binding site" evidence="10 12">
    <location>
        <begin position="46"/>
        <end position="48"/>
    </location>
    <ligand>
        <name>L-glutamine</name>
        <dbReference type="ChEBI" id="CHEBI:58359"/>
    </ligand>
</feature>
<dbReference type="GO" id="GO:0004359">
    <property type="term" value="F:glutaminase activity"/>
    <property type="evidence" value="ECO:0007669"/>
    <property type="project" value="UniProtKB-UniRule"/>
</dbReference>
<evidence type="ECO:0000256" key="11">
    <source>
        <dbReference type="PIRSR" id="PIRSR005639-1"/>
    </source>
</evidence>
<evidence type="ECO:0000256" key="1">
    <source>
        <dbReference type="ARBA" id="ARBA00008345"/>
    </source>
</evidence>
<feature type="binding site" evidence="10 12">
    <location>
        <begin position="133"/>
        <end position="134"/>
    </location>
    <ligand>
        <name>L-glutamine</name>
        <dbReference type="ChEBI" id="CHEBI:58359"/>
    </ligand>
</feature>
<comment type="catalytic activity">
    <reaction evidence="6 10">
        <text>aldehydo-D-ribose 5-phosphate + D-glyceraldehyde 3-phosphate + L-glutamine = pyridoxal 5'-phosphate + L-glutamate + phosphate + 3 H2O + H(+)</text>
        <dbReference type="Rhea" id="RHEA:31507"/>
        <dbReference type="ChEBI" id="CHEBI:15377"/>
        <dbReference type="ChEBI" id="CHEBI:15378"/>
        <dbReference type="ChEBI" id="CHEBI:29985"/>
        <dbReference type="ChEBI" id="CHEBI:43474"/>
        <dbReference type="ChEBI" id="CHEBI:58273"/>
        <dbReference type="ChEBI" id="CHEBI:58359"/>
        <dbReference type="ChEBI" id="CHEBI:59776"/>
        <dbReference type="ChEBI" id="CHEBI:597326"/>
        <dbReference type="EC" id="4.3.3.6"/>
    </reaction>
</comment>
<dbReference type="InterPro" id="IPR002161">
    <property type="entry name" value="PdxT/SNO"/>
</dbReference>
<evidence type="ECO:0000256" key="4">
    <source>
        <dbReference type="ARBA" id="ARBA00022962"/>
    </source>
</evidence>
<organism evidence="13 14">
    <name type="scientific">Fervidobacterium pennivorans</name>
    <dbReference type="NCBI Taxonomy" id="93466"/>
    <lineage>
        <taxon>Bacteria</taxon>
        <taxon>Thermotogati</taxon>
        <taxon>Thermotogota</taxon>
        <taxon>Thermotogae</taxon>
        <taxon>Thermotogales</taxon>
        <taxon>Fervidobacteriaceae</taxon>
        <taxon>Fervidobacterium</taxon>
    </lineage>
</organism>
<dbReference type="EMBL" id="CP011393">
    <property type="protein sequence ID" value="ANE41794.1"/>
    <property type="molecule type" value="Genomic_DNA"/>
</dbReference>
<evidence type="ECO:0000256" key="5">
    <source>
        <dbReference type="ARBA" id="ARBA00023239"/>
    </source>
</evidence>
<dbReference type="PROSITE" id="PS51130">
    <property type="entry name" value="PDXT_SNO_2"/>
    <property type="match status" value="1"/>
</dbReference>
<comment type="subunit">
    <text evidence="9 10">In the presence of PdxS, forms a dodecamer of heterodimers. Only shows activity in the heterodimer.</text>
</comment>
<evidence type="ECO:0000313" key="14">
    <source>
        <dbReference type="Proteomes" id="UP000077096"/>
    </source>
</evidence>
<comment type="catalytic activity">
    <reaction evidence="7 10">
        <text>L-glutamine + H2O = L-glutamate + NH4(+)</text>
        <dbReference type="Rhea" id="RHEA:15889"/>
        <dbReference type="ChEBI" id="CHEBI:15377"/>
        <dbReference type="ChEBI" id="CHEBI:28938"/>
        <dbReference type="ChEBI" id="CHEBI:29985"/>
        <dbReference type="ChEBI" id="CHEBI:58359"/>
        <dbReference type="EC" id="3.5.1.2"/>
    </reaction>
</comment>
<feature type="active site" description="Charge relay system" evidence="10 11">
    <location>
        <position position="169"/>
    </location>
</feature>
<dbReference type="SUPFAM" id="SSF52317">
    <property type="entry name" value="Class I glutamine amidotransferase-like"/>
    <property type="match status" value="1"/>
</dbReference>
<dbReference type="CDD" id="cd01749">
    <property type="entry name" value="GATase1_PB"/>
    <property type="match status" value="1"/>
</dbReference>
<dbReference type="PANTHER" id="PTHR31559:SF0">
    <property type="entry name" value="PYRIDOXAL 5'-PHOSPHATE SYNTHASE SUBUNIT SNO1-RELATED"/>
    <property type="match status" value="1"/>
</dbReference>
<dbReference type="GO" id="GO:0006543">
    <property type="term" value="P:L-glutamine catabolic process"/>
    <property type="evidence" value="ECO:0007669"/>
    <property type="project" value="UniProtKB-UniRule"/>
</dbReference>
<evidence type="ECO:0000256" key="10">
    <source>
        <dbReference type="HAMAP-Rule" id="MF_01615"/>
    </source>
</evidence>
<dbReference type="PIRSF" id="PIRSF005639">
    <property type="entry name" value="Glut_amidoT_SNO"/>
    <property type="match status" value="1"/>
</dbReference>
<dbReference type="PROSITE" id="PS51273">
    <property type="entry name" value="GATASE_TYPE_1"/>
    <property type="match status" value="1"/>
</dbReference>
<evidence type="ECO:0000256" key="6">
    <source>
        <dbReference type="ARBA" id="ARBA00047992"/>
    </source>
</evidence>
<dbReference type="PATRIC" id="fig|93466.3.peg.1563"/>
<protein>
    <recommendedName>
        <fullName evidence="10">Pyridoxal 5'-phosphate synthase subunit PdxT</fullName>
        <ecNumber evidence="10">4.3.3.6</ecNumber>
    </recommendedName>
    <alternativeName>
        <fullName evidence="10">Pdx2</fullName>
    </alternativeName>
    <alternativeName>
        <fullName evidence="10">Pyridoxal 5'-phosphate synthase glutaminase subunit</fullName>
        <ecNumber evidence="10">3.5.1.2</ecNumber>
    </alternativeName>
</protein>
<dbReference type="GO" id="GO:0036381">
    <property type="term" value="F:pyridoxal 5'-phosphate synthase (glutamine hydrolysing) activity"/>
    <property type="evidence" value="ECO:0007669"/>
    <property type="project" value="UniProtKB-UniRule"/>
</dbReference>
<feature type="active site" description="Nucleophile" evidence="10 11">
    <location>
        <position position="78"/>
    </location>
</feature>
<reference evidence="13 14" key="1">
    <citation type="submission" date="2014-08" db="EMBL/GenBank/DDBJ databases">
        <title>Fervidobacterium pennivorans DYC genome.</title>
        <authorList>
            <person name="Wushke S."/>
        </authorList>
    </citation>
    <scope>NUCLEOTIDE SEQUENCE [LARGE SCALE GENOMIC DNA]</scope>
    <source>
        <strain evidence="13 14">DYC</strain>
    </source>
</reference>
<evidence type="ECO:0000256" key="2">
    <source>
        <dbReference type="ARBA" id="ARBA00022801"/>
    </source>
</evidence>
<evidence type="ECO:0000256" key="9">
    <source>
        <dbReference type="ARBA" id="ARBA00064749"/>
    </source>
</evidence>
<dbReference type="PROSITE" id="PS01236">
    <property type="entry name" value="PDXT_SNO_1"/>
    <property type="match status" value="1"/>
</dbReference>
<comment type="similarity">
    <text evidence="1 10">Belongs to the glutaminase PdxT/SNO family.</text>
</comment>
<accession>A0A172T4A5</accession>
<dbReference type="EC" id="4.3.3.6" evidence="10"/>
<dbReference type="OrthoDB" id="9810320at2"/>
<keyword evidence="3 10" id="KW-0663">Pyridoxal phosphate</keyword>
<dbReference type="NCBIfam" id="TIGR03800">
    <property type="entry name" value="PLP_synth_Pdx2"/>
    <property type="match status" value="1"/>
</dbReference>
<dbReference type="AlphaFoldDB" id="A0A172T4A5"/>
<feature type="binding site" evidence="10 12">
    <location>
        <position position="105"/>
    </location>
    <ligand>
        <name>L-glutamine</name>
        <dbReference type="ChEBI" id="CHEBI:58359"/>
    </ligand>
</feature>
<dbReference type="Gene3D" id="3.40.50.880">
    <property type="match status" value="1"/>
</dbReference>
<dbReference type="GO" id="GO:1903600">
    <property type="term" value="C:glutaminase complex"/>
    <property type="evidence" value="ECO:0007669"/>
    <property type="project" value="TreeGrafter"/>
</dbReference>